<evidence type="ECO:0008006" key="4">
    <source>
        <dbReference type="Google" id="ProtNLM"/>
    </source>
</evidence>
<dbReference type="Proteomes" id="UP001620514">
    <property type="component" value="Unassembled WGS sequence"/>
</dbReference>
<comment type="caution">
    <text evidence="2">The sequence shown here is derived from an EMBL/GenBank/DDBJ whole genome shotgun (WGS) entry which is preliminary data.</text>
</comment>
<evidence type="ECO:0000313" key="3">
    <source>
        <dbReference type="Proteomes" id="UP001620514"/>
    </source>
</evidence>
<keyword evidence="3" id="KW-1185">Reference proteome</keyword>
<evidence type="ECO:0000313" key="2">
    <source>
        <dbReference type="EMBL" id="MFK4442318.1"/>
    </source>
</evidence>
<keyword evidence="1" id="KW-0812">Transmembrane</keyword>
<reference evidence="2 3" key="2">
    <citation type="submission" date="2024-11" db="EMBL/GenBank/DDBJ databases">
        <title>Using genomics to understand microbial adaptation to soil warming.</title>
        <authorList>
            <person name="Deangelis K.M. PhD."/>
        </authorList>
    </citation>
    <scope>NUCLEOTIDE SEQUENCE [LARGE SCALE GENOMIC DNA]</scope>
    <source>
        <strain evidence="2 3">GAS97</strain>
    </source>
</reference>
<keyword evidence="1" id="KW-0472">Membrane</keyword>
<evidence type="ECO:0000256" key="1">
    <source>
        <dbReference type="SAM" id="Phobius"/>
    </source>
</evidence>
<reference evidence="2 3" key="1">
    <citation type="submission" date="2024-10" db="EMBL/GenBank/DDBJ databases">
        <authorList>
            <person name="Deangelis K."/>
            <person name="Huntemann M."/>
            <person name="Clum A."/>
            <person name="Wang J."/>
            <person name="Palaniappan K."/>
            <person name="Ritter S."/>
            <person name="Chen I.-M."/>
            <person name="Stamatis D."/>
            <person name="Reddy T."/>
            <person name="O'Malley R."/>
            <person name="Daum C."/>
            <person name="Ng V."/>
            <person name="Ivanova N."/>
            <person name="Kyrpides N."/>
            <person name="Woyke T."/>
        </authorList>
    </citation>
    <scope>NUCLEOTIDE SEQUENCE [LARGE SCALE GENOMIC DNA]</scope>
    <source>
        <strain evidence="2 3">GAS97</strain>
    </source>
</reference>
<dbReference type="RefSeq" id="WP_404606525.1">
    <property type="nucleotide sequence ID" value="NZ_JBIYDN010000006.1"/>
</dbReference>
<gene>
    <name evidence="2" type="ORF">ABH943_002334</name>
</gene>
<feature type="transmembrane region" description="Helical" evidence="1">
    <location>
        <begin position="15"/>
        <end position="32"/>
    </location>
</feature>
<keyword evidence="1" id="KW-1133">Transmembrane helix</keyword>
<accession>A0ABW8MF89</accession>
<name>A0ABW8MF89_9BURK</name>
<protein>
    <recommendedName>
        <fullName evidence="4">Lipoprotein</fullName>
    </recommendedName>
</protein>
<dbReference type="EMBL" id="JBIYDN010000006">
    <property type="protein sequence ID" value="MFK4442318.1"/>
    <property type="molecule type" value="Genomic_DNA"/>
</dbReference>
<organism evidence="2 3">
    <name type="scientific">Caballeronia udeis</name>
    <dbReference type="NCBI Taxonomy" id="1232866"/>
    <lineage>
        <taxon>Bacteria</taxon>
        <taxon>Pseudomonadati</taxon>
        <taxon>Pseudomonadota</taxon>
        <taxon>Betaproteobacteria</taxon>
        <taxon>Burkholderiales</taxon>
        <taxon>Burkholderiaceae</taxon>
        <taxon>Caballeronia</taxon>
    </lineage>
</organism>
<proteinExistence type="predicted"/>
<sequence>MSHVSSSPESLSQKSLWVVGIAILLVCVEASWKTQSTKESVAAAARHVAIPNNARAPDYVVYRAVDDRTVSFSLKAGDDCVYIDNADSVSRAGNAGTALVPVFCPARGAGWTSLNLLTRSEPPGATGQAR</sequence>